<name>A0AAF0C5V9_9GAMM</name>
<accession>A0AAF0C5V9</accession>
<organism evidence="3 4">
    <name type="scientific">Thalassomonas actiniarum</name>
    <dbReference type="NCBI Taxonomy" id="485447"/>
    <lineage>
        <taxon>Bacteria</taxon>
        <taxon>Pseudomonadati</taxon>
        <taxon>Pseudomonadota</taxon>
        <taxon>Gammaproteobacteria</taxon>
        <taxon>Alteromonadales</taxon>
        <taxon>Colwelliaceae</taxon>
        <taxon>Thalassomonas</taxon>
    </lineage>
</organism>
<feature type="domain" description="DUF6701" evidence="2">
    <location>
        <begin position="279"/>
        <end position="887"/>
    </location>
</feature>
<reference evidence="3 4" key="1">
    <citation type="journal article" date="2015" name="Genome Announc.">
        <title>Draft Genome Sequences of Marine Isolates of Thalassomonas viridans and Thalassomonas actiniarum.</title>
        <authorList>
            <person name="Olonade I."/>
            <person name="van Zyl L.J."/>
            <person name="Trindade M."/>
        </authorList>
    </citation>
    <scope>NUCLEOTIDE SEQUENCE [LARGE SCALE GENOMIC DNA]</scope>
    <source>
        <strain evidence="3 4">A5K-106</strain>
    </source>
</reference>
<reference evidence="3 4" key="2">
    <citation type="journal article" date="2022" name="Mar. Drugs">
        <title>Bioassay-Guided Fractionation Leads to the Detection of Cholic Acid Generated by the Rare Thalassomonas sp.</title>
        <authorList>
            <person name="Pheiffer F."/>
            <person name="Schneider Y.K."/>
            <person name="Hansen E.H."/>
            <person name="Andersen J.H."/>
            <person name="Isaksson J."/>
            <person name="Busche T."/>
            <person name="R C."/>
            <person name="Kalinowski J."/>
            <person name="Zyl L.V."/>
            <person name="Trindade M."/>
        </authorList>
    </citation>
    <scope>NUCLEOTIDE SEQUENCE [LARGE SCALE GENOMIC DNA]</scope>
    <source>
        <strain evidence="3 4">A5K-106</strain>
    </source>
</reference>
<evidence type="ECO:0000256" key="1">
    <source>
        <dbReference type="SAM" id="MobiDB-lite"/>
    </source>
</evidence>
<gene>
    <name evidence="3" type="ORF">SG35_012160</name>
</gene>
<dbReference type="AlphaFoldDB" id="A0AAF0C5V9"/>
<evidence type="ECO:0000259" key="2">
    <source>
        <dbReference type="Pfam" id="PF20419"/>
    </source>
</evidence>
<evidence type="ECO:0000313" key="4">
    <source>
        <dbReference type="Proteomes" id="UP000032568"/>
    </source>
</evidence>
<dbReference type="EMBL" id="CP059735">
    <property type="protein sequence ID" value="WDE01320.1"/>
    <property type="molecule type" value="Genomic_DNA"/>
</dbReference>
<evidence type="ECO:0000313" key="3">
    <source>
        <dbReference type="EMBL" id="WDE01320.1"/>
    </source>
</evidence>
<feature type="region of interest" description="Disordered" evidence="1">
    <location>
        <begin position="40"/>
        <end position="59"/>
    </location>
</feature>
<keyword evidence="4" id="KW-1185">Reference proteome</keyword>
<dbReference type="Proteomes" id="UP000032568">
    <property type="component" value="Chromosome"/>
</dbReference>
<sequence>MPLSGAMATECAAIFTSDESFSVNGASTINNTNVCNSGSCDTPSSFSTTSPPSLSGRPNDFNTTEISSGATKYNHWTLPADGEITFSGAGTAVLYFVGGLTIPEGTKLNVGGDPANVLIVVSGALTIAQNAQINGNIYVSGSASLHNNITYNGGLAVGGALSVSDNGNYNFSPAYVNNIDAANFCEQTITQVHHYEIIHNDRGLTCKTEEITIRACDVSDCTTLSNQNITLDFLVDNVVTPISFLGSTTVNLQHETPGTVTLSLDNITPGTGNDLLCSAPDCQITFADAGFVFSAIDNQVAAVPFSDITLQAVRAGDDGNGGVSCDPNIDFNDITIDIGLAQENITPSGTSGLEFFIGDDDTALQKYPGYRAVSLKFLNSYATLSSPNYLDAGEIQLRASFNTASGGNITGISNRFWVRPDMLKLSAQANGTDLDAISATASPTHKAGNSFDLKVTAVNASGDITENYSPGQMQFKLTRTAPTSGSNEGKLTYAEGEQITSALNASFEDVTLSSFTSGSSGYDQASYSEVGLINLDVQDSSYGSSDMTVPASAIAIGRFIPDHFTLVDNPAEVSGWCGSGSTKFTYMDQPQLHVDYALEARNKTGEITKNYFDHADPDQDYARASVTLVAENNNNGDGETFPTRITAFSGSWIEGSYKPANTTAAFPRNSTPAAAIDGPFELLQLGLTLTDEDGPVLEEPFDMLATEAGPCTLDEDPITDCNAIQLSGSAKLLYGRWYIENNFGPETANLPMIMSLQYWNGSSFITNLDDSCTSYNGETINNYAFDSNNLNPALDDDPTIAATTGIGTFVNGSNKLFPLMLNAPGAYNVGHTYYIYGGSNNITPDWLKYDWDNEDGDFNGPYDDNPRGLASFGQYHGNDRILYWREVE</sequence>
<proteinExistence type="predicted"/>
<dbReference type="KEGG" id="tact:SG35_012160"/>
<dbReference type="InterPro" id="IPR046524">
    <property type="entry name" value="DUF6701"/>
</dbReference>
<feature type="compositionally biased region" description="Low complexity" evidence="1">
    <location>
        <begin position="42"/>
        <end position="55"/>
    </location>
</feature>
<protein>
    <recommendedName>
        <fullName evidence="2">DUF6701 domain-containing protein</fullName>
    </recommendedName>
</protein>
<dbReference type="Pfam" id="PF20419">
    <property type="entry name" value="DUF6701"/>
    <property type="match status" value="1"/>
</dbReference>